<protein>
    <submittedName>
        <fullName evidence="2">Mediator complex subunit 4</fullName>
    </submittedName>
</protein>
<proteinExistence type="predicted"/>
<evidence type="ECO:0000313" key="2">
    <source>
        <dbReference type="WBParaSite" id="RSKR_0000598900.1"/>
    </source>
</evidence>
<dbReference type="WBParaSite" id="RSKR_0000598900.1">
    <property type="protein sequence ID" value="RSKR_0000598900.1"/>
    <property type="gene ID" value="RSKR_0000598900"/>
</dbReference>
<name>A0AC35TYT8_9BILA</name>
<dbReference type="Proteomes" id="UP000095286">
    <property type="component" value="Unplaced"/>
</dbReference>
<sequence>MESLESIQTSYKHNMKKLFEQFLDIVEMSSCEPKLDRGATDSPSAVTSFKLKDIEMNELTEGLKGVLDNINEARRGADRLFARKSVYEAAGKSRSNCAAFHSLDSTIRNLKKVAGKVERLIEETPDWEIADCSGKSLASSPFSSVESNLGNWGLDEDESAVKKDVEILEGIHPRTSLNDGLVRYTGSFNIPSAGTNNFSKSDGDQTVTPNPKFKSNCAFRQTDIGKPPPPLPEPVNPNALGGNEGMVQPSRRQPKLLMPPNNNNKSFYNRHRWTND</sequence>
<organism evidence="1 2">
    <name type="scientific">Rhabditophanes sp. KR3021</name>
    <dbReference type="NCBI Taxonomy" id="114890"/>
    <lineage>
        <taxon>Eukaryota</taxon>
        <taxon>Metazoa</taxon>
        <taxon>Ecdysozoa</taxon>
        <taxon>Nematoda</taxon>
        <taxon>Chromadorea</taxon>
        <taxon>Rhabditida</taxon>
        <taxon>Tylenchina</taxon>
        <taxon>Panagrolaimomorpha</taxon>
        <taxon>Strongyloidoidea</taxon>
        <taxon>Alloionematidae</taxon>
        <taxon>Rhabditophanes</taxon>
    </lineage>
</organism>
<accession>A0AC35TYT8</accession>
<evidence type="ECO:0000313" key="1">
    <source>
        <dbReference type="Proteomes" id="UP000095286"/>
    </source>
</evidence>
<reference evidence="2" key="1">
    <citation type="submission" date="2016-11" db="UniProtKB">
        <authorList>
            <consortium name="WormBaseParasite"/>
        </authorList>
    </citation>
    <scope>IDENTIFICATION</scope>
    <source>
        <strain evidence="2">KR3021</strain>
    </source>
</reference>